<dbReference type="Gene3D" id="3.30.379.10">
    <property type="entry name" value="Chitobiase/beta-hexosaminidase domain 2-like"/>
    <property type="match status" value="1"/>
</dbReference>
<sequence length="757" mass="85341">MRTYLPVLAVFNAVLVQCSELVGIRELVQRRLPAHADSFTFTKINGDGDVYTVTDAPEKQGRVTVECTTPSACARGLYAYVLWNIRVLELNRRSPRYLTERGGLDIWWTGSRFENLPPSLPSVGQPLSGSAIVPYRYHFNTVTFGYTTAFWSFDKWELLLDWLALRGVNLPLAWVGYEHVLVDVYREAGLSESEISAFLSGPAFLPWNRFGNIQGSWGGPLPPQWIDDQFKLQKQILKRMVDLGMTPVLPSFTGFVPRALSNHYPNTSIVTGSQWAAFPTTLTNVSFLEPFDPLFVALQKSFISKQREAYGNISHIYTLDQYNENDPFSGDTAYLRNVTANTFASLRAADPDAIWLMQGWLFIAGSSFWTDERIEAYLGGVEGTDSMIILDLYSEALPQWNKTQNYYGKPWIWCELHDYGSTMGMEGNLPELTAGPITALNSPGSTMKGMGLTMEGQEGNEIVYDIVLDQAWSPTPLNLSSYVERWVSRRYQVADLPESAQSAWSILSSTVYSNRDSKTQATIKSVFEVAPALTNIVDMPGIEPTLVPYDTNTTILPSLQLLIRAASENKALLQIPEFQYDLVDVSRQFLANRFIDLYRNLVTTFNTSSADAVASDGQPILDILRDLDALLATNEHFLLNTWIDDARQWAHGNETYAAYLEYNARTQITLWGPNGEINDYASKQWAGLIEGYYLPRWEFFVEYMVEMKRSVTPYNATFVSQKMIDMGQAWDRQVSGKSSGVIGDSFEMAKKVLEKWA</sequence>
<comment type="caution">
    <text evidence="6">The sequence shown here is derived from an EMBL/GenBank/DDBJ whole genome shotgun (WGS) entry which is preliminary data.</text>
</comment>
<keyword evidence="1" id="KW-0378">Hydrolase</keyword>
<protein>
    <recommendedName>
        <fullName evidence="8">Alpha-N-acetylglucosaminidase</fullName>
    </recommendedName>
</protein>
<feature type="domain" description="Alpha-N-acetylglucosaminidase tim-barrel" evidence="3">
    <location>
        <begin position="136"/>
        <end position="473"/>
    </location>
</feature>
<keyword evidence="2" id="KW-0732">Signal</keyword>
<dbReference type="InterPro" id="IPR017853">
    <property type="entry name" value="GH"/>
</dbReference>
<dbReference type="Gene3D" id="3.20.20.80">
    <property type="entry name" value="Glycosidases"/>
    <property type="match status" value="1"/>
</dbReference>
<evidence type="ECO:0000256" key="2">
    <source>
        <dbReference type="SAM" id="SignalP"/>
    </source>
</evidence>
<evidence type="ECO:0000256" key="1">
    <source>
        <dbReference type="ARBA" id="ARBA00022801"/>
    </source>
</evidence>
<accession>A0AAD5UVB8</accession>
<dbReference type="InterPro" id="IPR007781">
    <property type="entry name" value="NAGLU"/>
</dbReference>
<dbReference type="GO" id="GO:0016787">
    <property type="term" value="F:hydrolase activity"/>
    <property type="evidence" value="ECO:0007669"/>
    <property type="project" value="UniProtKB-KW"/>
</dbReference>
<feature type="signal peptide" evidence="2">
    <location>
        <begin position="1"/>
        <end position="18"/>
    </location>
</feature>
<dbReference type="Pfam" id="PF12972">
    <property type="entry name" value="NAGLU_C"/>
    <property type="match status" value="1"/>
</dbReference>
<evidence type="ECO:0000259" key="3">
    <source>
        <dbReference type="Pfam" id="PF05089"/>
    </source>
</evidence>
<organism evidence="6 7">
    <name type="scientific">Meripilus lineatus</name>
    <dbReference type="NCBI Taxonomy" id="2056292"/>
    <lineage>
        <taxon>Eukaryota</taxon>
        <taxon>Fungi</taxon>
        <taxon>Dikarya</taxon>
        <taxon>Basidiomycota</taxon>
        <taxon>Agaricomycotina</taxon>
        <taxon>Agaricomycetes</taxon>
        <taxon>Polyporales</taxon>
        <taxon>Meripilaceae</taxon>
        <taxon>Meripilus</taxon>
    </lineage>
</organism>
<evidence type="ECO:0000259" key="4">
    <source>
        <dbReference type="Pfam" id="PF12971"/>
    </source>
</evidence>
<feature type="domain" description="Alpha-N-acetylglucosaminidase N-terminal" evidence="4">
    <location>
        <begin position="23"/>
        <end position="81"/>
    </location>
</feature>
<proteinExistence type="predicted"/>
<dbReference type="SUPFAM" id="SSF51445">
    <property type="entry name" value="(Trans)glycosidases"/>
    <property type="match status" value="1"/>
</dbReference>
<reference evidence="6" key="1">
    <citation type="submission" date="2022-07" db="EMBL/GenBank/DDBJ databases">
        <title>Genome Sequence of Physisporinus lineatus.</title>
        <authorList>
            <person name="Buettner E."/>
        </authorList>
    </citation>
    <scope>NUCLEOTIDE SEQUENCE</scope>
    <source>
        <strain evidence="6">VT162</strain>
    </source>
</reference>
<dbReference type="Pfam" id="PF05089">
    <property type="entry name" value="NAGLU"/>
    <property type="match status" value="1"/>
</dbReference>
<evidence type="ECO:0000313" key="6">
    <source>
        <dbReference type="EMBL" id="KAJ3478819.1"/>
    </source>
</evidence>
<dbReference type="InterPro" id="IPR029018">
    <property type="entry name" value="Hex-like_dom2"/>
</dbReference>
<name>A0AAD5UVB8_9APHY</name>
<dbReference type="EMBL" id="JANAWD010000482">
    <property type="protein sequence ID" value="KAJ3478819.1"/>
    <property type="molecule type" value="Genomic_DNA"/>
</dbReference>
<dbReference type="AlphaFoldDB" id="A0AAD5UVB8"/>
<feature type="domain" description="Alpha-N-acetylglucosaminidase C-terminal" evidence="5">
    <location>
        <begin position="482"/>
        <end position="755"/>
    </location>
</feature>
<dbReference type="PANTHER" id="PTHR12872:SF1">
    <property type="entry name" value="ALPHA-N-ACETYLGLUCOSAMINIDASE"/>
    <property type="match status" value="1"/>
</dbReference>
<keyword evidence="7" id="KW-1185">Reference proteome</keyword>
<evidence type="ECO:0008006" key="8">
    <source>
        <dbReference type="Google" id="ProtNLM"/>
    </source>
</evidence>
<gene>
    <name evidence="6" type="ORF">NLI96_g9488</name>
</gene>
<dbReference type="InterPro" id="IPR024240">
    <property type="entry name" value="NAGLU_N"/>
</dbReference>
<evidence type="ECO:0000313" key="7">
    <source>
        <dbReference type="Proteomes" id="UP001212997"/>
    </source>
</evidence>
<dbReference type="Proteomes" id="UP001212997">
    <property type="component" value="Unassembled WGS sequence"/>
</dbReference>
<evidence type="ECO:0000259" key="5">
    <source>
        <dbReference type="Pfam" id="PF12972"/>
    </source>
</evidence>
<dbReference type="InterPro" id="IPR024732">
    <property type="entry name" value="NAGLU_C"/>
</dbReference>
<dbReference type="InterPro" id="IPR024733">
    <property type="entry name" value="NAGLU_tim-barrel"/>
</dbReference>
<dbReference type="PANTHER" id="PTHR12872">
    <property type="entry name" value="ALPHA-N-ACETYLGLUCOSAMINIDASE"/>
    <property type="match status" value="1"/>
</dbReference>
<feature type="chain" id="PRO_5042205165" description="Alpha-N-acetylglucosaminidase" evidence="2">
    <location>
        <begin position="19"/>
        <end position="757"/>
    </location>
</feature>
<dbReference type="Gene3D" id="1.20.120.670">
    <property type="entry name" value="N-acetyl-b-d-glucoasminidase"/>
    <property type="match status" value="1"/>
</dbReference>
<dbReference type="Pfam" id="PF12971">
    <property type="entry name" value="NAGLU_N"/>
    <property type="match status" value="1"/>
</dbReference>